<feature type="domain" description="Major facilitator superfamily (MFS) profile" evidence="6">
    <location>
        <begin position="9"/>
        <end position="397"/>
    </location>
</feature>
<dbReference type="CDD" id="cd17319">
    <property type="entry name" value="MFS_ExuT_GudP_like"/>
    <property type="match status" value="1"/>
</dbReference>
<organism evidence="7 8">
    <name type="scientific">Spirosoma terrae</name>
    <dbReference type="NCBI Taxonomy" id="1968276"/>
    <lineage>
        <taxon>Bacteria</taxon>
        <taxon>Pseudomonadati</taxon>
        <taxon>Bacteroidota</taxon>
        <taxon>Cytophagia</taxon>
        <taxon>Cytophagales</taxon>
        <taxon>Cytophagaceae</taxon>
        <taxon>Spirosoma</taxon>
    </lineage>
</organism>
<evidence type="ECO:0000313" key="7">
    <source>
        <dbReference type="EMBL" id="NDU97298.1"/>
    </source>
</evidence>
<dbReference type="AlphaFoldDB" id="A0A6L9LFL7"/>
<dbReference type="GO" id="GO:0016020">
    <property type="term" value="C:membrane"/>
    <property type="evidence" value="ECO:0007669"/>
    <property type="project" value="UniProtKB-SubCell"/>
</dbReference>
<evidence type="ECO:0000256" key="5">
    <source>
        <dbReference type="SAM" id="Phobius"/>
    </source>
</evidence>
<evidence type="ECO:0000259" key="6">
    <source>
        <dbReference type="PROSITE" id="PS50850"/>
    </source>
</evidence>
<proteinExistence type="predicted"/>
<evidence type="ECO:0000256" key="3">
    <source>
        <dbReference type="ARBA" id="ARBA00022989"/>
    </source>
</evidence>
<dbReference type="Gene3D" id="1.20.1250.20">
    <property type="entry name" value="MFS general substrate transporter like domains"/>
    <property type="match status" value="2"/>
</dbReference>
<evidence type="ECO:0000256" key="2">
    <source>
        <dbReference type="ARBA" id="ARBA00022692"/>
    </source>
</evidence>
<keyword evidence="2 5" id="KW-0812">Transmembrane</keyword>
<feature type="transmembrane region" description="Helical" evidence="5">
    <location>
        <begin position="74"/>
        <end position="93"/>
    </location>
</feature>
<feature type="transmembrane region" description="Helical" evidence="5">
    <location>
        <begin position="105"/>
        <end position="125"/>
    </location>
</feature>
<keyword evidence="4 5" id="KW-0472">Membrane</keyword>
<comment type="subcellular location">
    <subcellularLocation>
        <location evidence="1">Membrane</location>
        <topology evidence="1">Multi-pass membrane protein</topology>
    </subcellularLocation>
</comment>
<dbReference type="InterPro" id="IPR050382">
    <property type="entry name" value="MFS_Na/Anion_cotransporter"/>
</dbReference>
<keyword evidence="3 5" id="KW-1133">Transmembrane helix</keyword>
<dbReference type="RefSeq" id="WP_163952601.1">
    <property type="nucleotide sequence ID" value="NZ_JAAFZH010000010.1"/>
</dbReference>
<accession>A0A6L9LFL7</accession>
<keyword evidence="8" id="KW-1185">Reference proteome</keyword>
<dbReference type="InterPro" id="IPR020846">
    <property type="entry name" value="MFS_dom"/>
</dbReference>
<name>A0A6L9LFL7_9BACT</name>
<feature type="transmembrane region" description="Helical" evidence="5">
    <location>
        <begin position="252"/>
        <end position="274"/>
    </location>
</feature>
<feature type="transmembrane region" description="Helical" evidence="5">
    <location>
        <begin position="212"/>
        <end position="232"/>
    </location>
</feature>
<feature type="transmembrane region" description="Helical" evidence="5">
    <location>
        <begin position="309"/>
        <end position="329"/>
    </location>
</feature>
<dbReference type="Proteomes" id="UP000474175">
    <property type="component" value="Unassembled WGS sequence"/>
</dbReference>
<gene>
    <name evidence="7" type="ORF">GK108_20615</name>
</gene>
<dbReference type="PANTHER" id="PTHR11662">
    <property type="entry name" value="SOLUTE CARRIER FAMILY 17"/>
    <property type="match status" value="1"/>
</dbReference>
<dbReference type="GO" id="GO:0015134">
    <property type="term" value="F:hexuronate transmembrane transporter activity"/>
    <property type="evidence" value="ECO:0007669"/>
    <property type="project" value="TreeGrafter"/>
</dbReference>
<dbReference type="PANTHER" id="PTHR11662:SF285">
    <property type="entry name" value="HEXURONATE TRANSPORTER"/>
    <property type="match status" value="1"/>
</dbReference>
<feature type="transmembrane region" description="Helical" evidence="5">
    <location>
        <begin position="132"/>
        <end position="155"/>
    </location>
</feature>
<protein>
    <submittedName>
        <fullName evidence="7">MFS transporter</fullName>
    </submittedName>
</protein>
<feature type="transmembrane region" description="Helical" evidence="5">
    <location>
        <begin position="341"/>
        <end position="362"/>
    </location>
</feature>
<sequence>MRTPLRWFIVFLLFIATGLSFLDRQVLSIAIIRIQEEFHITDVQYGMVNTSFLISYALMFTLGGWLIDRVGGKLGLALSVGVWSVANSLHAIITNFTQLVTFRFFLGIGEGGCFPGAAWTVYRWFDKEERALANGIAIGGSAIGAVVAPPLTIWLSANYGWRGGFLIPGLIGIAWVVVWLVIPWEKENLLVEASAEKATVPFLTLLKQRATWVFIIIRFLLDPVFYFMMFWIPKYLSSVRNVSFEQIGNLFWIPFLALGIANVVGGWFSGQLIARKFSIDKARKTVMGIAAALTLAAPAIEWVSSVNVAVALMAVFMFAHGFWITNYITSISDMFGQKATSTVVGLSGTAGAVSGLLLNPLMGVVIQNYSYRPLWIASGLLYPLAFVILILLIPRIKALNLEGDPKPVTDSIEHG</sequence>
<dbReference type="SUPFAM" id="SSF103473">
    <property type="entry name" value="MFS general substrate transporter"/>
    <property type="match status" value="1"/>
</dbReference>
<evidence type="ECO:0000313" key="8">
    <source>
        <dbReference type="Proteomes" id="UP000474175"/>
    </source>
</evidence>
<feature type="transmembrane region" description="Helical" evidence="5">
    <location>
        <begin position="374"/>
        <end position="393"/>
    </location>
</feature>
<dbReference type="EMBL" id="JAAFZH010000010">
    <property type="protein sequence ID" value="NDU97298.1"/>
    <property type="molecule type" value="Genomic_DNA"/>
</dbReference>
<dbReference type="PROSITE" id="PS50850">
    <property type="entry name" value="MFS"/>
    <property type="match status" value="1"/>
</dbReference>
<dbReference type="Pfam" id="PF07690">
    <property type="entry name" value="MFS_1"/>
    <property type="match status" value="1"/>
</dbReference>
<feature type="transmembrane region" description="Helical" evidence="5">
    <location>
        <begin position="161"/>
        <end position="182"/>
    </location>
</feature>
<reference evidence="7 8" key="1">
    <citation type="submission" date="2020-02" db="EMBL/GenBank/DDBJ databases">
        <title>Draft genome sequence of two Spirosoma agri KCTC 52727 and Spirosoma terrae KCTC 52035.</title>
        <authorList>
            <person name="Rojas J."/>
            <person name="Ambika Manirajan B."/>
            <person name="Suarez C."/>
            <person name="Ratering S."/>
            <person name="Schnell S."/>
        </authorList>
    </citation>
    <scope>NUCLEOTIDE SEQUENCE [LARGE SCALE GENOMIC DNA]</scope>
    <source>
        <strain evidence="7 8">KCTC 52035</strain>
    </source>
</reference>
<evidence type="ECO:0000256" key="4">
    <source>
        <dbReference type="ARBA" id="ARBA00023136"/>
    </source>
</evidence>
<dbReference type="InterPro" id="IPR036259">
    <property type="entry name" value="MFS_trans_sf"/>
</dbReference>
<dbReference type="InterPro" id="IPR011701">
    <property type="entry name" value="MFS"/>
</dbReference>
<feature type="transmembrane region" description="Helical" evidence="5">
    <location>
        <begin position="44"/>
        <end position="67"/>
    </location>
</feature>
<evidence type="ECO:0000256" key="1">
    <source>
        <dbReference type="ARBA" id="ARBA00004141"/>
    </source>
</evidence>
<comment type="caution">
    <text evidence="7">The sequence shown here is derived from an EMBL/GenBank/DDBJ whole genome shotgun (WGS) entry which is preliminary data.</text>
</comment>